<dbReference type="InterPro" id="IPR026620">
    <property type="entry name" value="TMEM177"/>
</dbReference>
<gene>
    <name evidence="2" type="ORF">GPUH_LOCUS18065</name>
</gene>
<dbReference type="GO" id="GO:0016020">
    <property type="term" value="C:membrane"/>
    <property type="evidence" value="ECO:0007669"/>
    <property type="project" value="TreeGrafter"/>
</dbReference>
<dbReference type="AlphaFoldDB" id="A0A183EAS4"/>
<dbReference type="EMBL" id="UYRT01086148">
    <property type="protein sequence ID" value="VDN30987.1"/>
    <property type="molecule type" value="Genomic_DNA"/>
</dbReference>
<evidence type="ECO:0000313" key="4">
    <source>
        <dbReference type="WBParaSite" id="GPUH_0001809001-mRNA-1"/>
    </source>
</evidence>
<sequence>MNKIDFGRRIVKFDVPDHTVELVEDELDSFKNLLMKPGFFFSLLQVIWCFFLKVDVAVTDSLNPESRGGFYFKNGFELLLPLRAVAKDATELPKIGNVVNINTTHRFLRKTESIDTTTDEGKSIYDGYFLSDAARRFLVRRELHRANSRRFIIVPAFAWLLMSSAVVLTFVVLLRYGRLLSYSSVLFTTPMAIVSFRDAMRRFVSYGEMMLDHDTCAESPNYVEGALQYLKSSAATNVRLRKILGDSKSEYIAANGDRIGDAWPYSKRLKSIQKFAAEEFQKQK</sequence>
<reference evidence="4" key="1">
    <citation type="submission" date="2016-06" db="UniProtKB">
        <authorList>
            <consortium name="WormBaseParasite"/>
        </authorList>
    </citation>
    <scope>IDENTIFICATION</scope>
</reference>
<dbReference type="PANTHER" id="PTHR21824">
    <property type="entry name" value="TRANSMEMBRANE PROTEIN 177"/>
    <property type="match status" value="1"/>
</dbReference>
<dbReference type="OrthoDB" id="110174at2759"/>
<protein>
    <submittedName>
        <fullName evidence="4">Transmembrane protein</fullName>
    </submittedName>
</protein>
<proteinExistence type="predicted"/>
<accession>A0A183EAS4</accession>
<name>A0A183EAS4_9BILA</name>
<reference evidence="2 3" key="2">
    <citation type="submission" date="2018-11" db="EMBL/GenBank/DDBJ databases">
        <authorList>
            <consortium name="Pathogen Informatics"/>
        </authorList>
    </citation>
    <scope>NUCLEOTIDE SEQUENCE [LARGE SCALE GENOMIC DNA]</scope>
</reference>
<keyword evidence="1" id="KW-0812">Transmembrane</keyword>
<keyword evidence="1" id="KW-0472">Membrane</keyword>
<evidence type="ECO:0000256" key="1">
    <source>
        <dbReference type="SAM" id="Phobius"/>
    </source>
</evidence>
<keyword evidence="3" id="KW-1185">Reference proteome</keyword>
<feature type="transmembrane region" description="Helical" evidence="1">
    <location>
        <begin position="179"/>
        <end position="196"/>
    </location>
</feature>
<feature type="transmembrane region" description="Helical" evidence="1">
    <location>
        <begin position="151"/>
        <end position="173"/>
    </location>
</feature>
<evidence type="ECO:0000313" key="2">
    <source>
        <dbReference type="EMBL" id="VDN30987.1"/>
    </source>
</evidence>
<organism evidence="4">
    <name type="scientific">Gongylonema pulchrum</name>
    <dbReference type="NCBI Taxonomy" id="637853"/>
    <lineage>
        <taxon>Eukaryota</taxon>
        <taxon>Metazoa</taxon>
        <taxon>Ecdysozoa</taxon>
        <taxon>Nematoda</taxon>
        <taxon>Chromadorea</taxon>
        <taxon>Rhabditida</taxon>
        <taxon>Spirurina</taxon>
        <taxon>Spiruromorpha</taxon>
        <taxon>Spiruroidea</taxon>
        <taxon>Gongylonematidae</taxon>
        <taxon>Gongylonema</taxon>
    </lineage>
</organism>
<dbReference type="WBParaSite" id="GPUH_0001809001-mRNA-1">
    <property type="protein sequence ID" value="GPUH_0001809001-mRNA-1"/>
    <property type="gene ID" value="GPUH_0001809001"/>
</dbReference>
<dbReference type="Proteomes" id="UP000271098">
    <property type="component" value="Unassembled WGS sequence"/>
</dbReference>
<keyword evidence="1" id="KW-1133">Transmembrane helix</keyword>
<evidence type="ECO:0000313" key="3">
    <source>
        <dbReference type="Proteomes" id="UP000271098"/>
    </source>
</evidence>
<dbReference type="PANTHER" id="PTHR21824:SF3">
    <property type="entry name" value="DUF5683 DOMAIN-CONTAINING PROTEIN"/>
    <property type="match status" value="1"/>
</dbReference>